<evidence type="ECO:0000256" key="3">
    <source>
        <dbReference type="ARBA" id="ARBA00022723"/>
    </source>
</evidence>
<evidence type="ECO:0000256" key="1">
    <source>
        <dbReference type="ARBA" id="ARBA00022448"/>
    </source>
</evidence>
<dbReference type="PANTHER" id="PTHR43687">
    <property type="entry name" value="ADENYLYLSULFATE REDUCTASE, BETA SUBUNIT"/>
    <property type="match status" value="1"/>
</dbReference>
<dbReference type="SUPFAM" id="SSF54862">
    <property type="entry name" value="4Fe-4S ferredoxins"/>
    <property type="match status" value="1"/>
</dbReference>
<evidence type="ECO:0000256" key="6">
    <source>
        <dbReference type="ARBA" id="ARBA00023004"/>
    </source>
</evidence>
<evidence type="ECO:0000313" key="9">
    <source>
        <dbReference type="EMBL" id="KON31435.1"/>
    </source>
</evidence>
<dbReference type="Proteomes" id="UP000037237">
    <property type="component" value="Unassembled WGS sequence"/>
</dbReference>
<comment type="caution">
    <text evidence="9">The sequence shown here is derived from an EMBL/GenBank/DDBJ whole genome shotgun (WGS) entry which is preliminary data.</text>
</comment>
<dbReference type="AlphaFoldDB" id="A0A0M0BST9"/>
<sequence>MVVEIKIDYYRCNSCKKCVTKCFFGVLEWFEEKPIVTNPNNCSGCLECKSSCQFDAIQIKEK</sequence>
<name>A0A0M0BST9_9ARCH</name>
<keyword evidence="3" id="KW-0479">Metal-binding</keyword>
<evidence type="ECO:0000256" key="4">
    <source>
        <dbReference type="ARBA" id="ARBA00022737"/>
    </source>
</evidence>
<dbReference type="PANTHER" id="PTHR43687:SF6">
    <property type="entry name" value="L-ASPARTATE SEMIALDEHYDE SULFURTRANSFERASE IRON-SULFUR SUBUNIT"/>
    <property type="match status" value="1"/>
</dbReference>
<dbReference type="InterPro" id="IPR050572">
    <property type="entry name" value="Fe-S_Ferredoxin"/>
</dbReference>
<evidence type="ECO:0000256" key="2">
    <source>
        <dbReference type="ARBA" id="ARBA00022485"/>
    </source>
</evidence>
<keyword evidence="6" id="KW-0408">Iron</keyword>
<keyword evidence="1" id="KW-0813">Transport</keyword>
<proteinExistence type="predicted"/>
<evidence type="ECO:0000256" key="5">
    <source>
        <dbReference type="ARBA" id="ARBA00022982"/>
    </source>
</evidence>
<dbReference type="GO" id="GO:0046872">
    <property type="term" value="F:metal ion binding"/>
    <property type="evidence" value="ECO:0007669"/>
    <property type="project" value="UniProtKB-KW"/>
</dbReference>
<keyword evidence="2" id="KW-0004">4Fe-4S</keyword>
<keyword evidence="4" id="KW-0677">Repeat</keyword>
<dbReference type="PROSITE" id="PS51379">
    <property type="entry name" value="4FE4S_FER_2"/>
    <property type="match status" value="2"/>
</dbReference>
<organism evidence="9 10">
    <name type="scientific">miscellaneous Crenarchaeota group-1 archaeon SG8-32-1</name>
    <dbReference type="NCBI Taxonomy" id="1685124"/>
    <lineage>
        <taxon>Archaea</taxon>
        <taxon>Candidatus Bathyarchaeota</taxon>
        <taxon>MCG-1</taxon>
    </lineage>
</organism>
<dbReference type="GO" id="GO:0051539">
    <property type="term" value="F:4 iron, 4 sulfur cluster binding"/>
    <property type="evidence" value="ECO:0007669"/>
    <property type="project" value="UniProtKB-KW"/>
</dbReference>
<feature type="domain" description="4Fe-4S ferredoxin-type" evidence="8">
    <location>
        <begin position="3"/>
        <end position="29"/>
    </location>
</feature>
<dbReference type="InterPro" id="IPR017896">
    <property type="entry name" value="4Fe4S_Fe-S-bd"/>
</dbReference>
<evidence type="ECO:0000313" key="10">
    <source>
        <dbReference type="Proteomes" id="UP000037237"/>
    </source>
</evidence>
<reference evidence="9 10" key="1">
    <citation type="submission" date="2015-06" db="EMBL/GenBank/DDBJ databases">
        <title>New insights into the roles of widespread benthic archaea in carbon and nitrogen cycling.</title>
        <authorList>
            <person name="Lazar C.S."/>
            <person name="Baker B.J."/>
            <person name="Seitz K.W."/>
            <person name="Hyde A.S."/>
            <person name="Dick G.J."/>
            <person name="Hinrichs K.-U."/>
            <person name="Teske A.P."/>
        </authorList>
    </citation>
    <scope>NUCLEOTIDE SEQUENCE [LARGE SCALE GENOMIC DNA]</scope>
    <source>
        <strain evidence="9">SG8-32-1</strain>
    </source>
</reference>
<dbReference type="Pfam" id="PF13187">
    <property type="entry name" value="Fer4_9"/>
    <property type="match status" value="1"/>
</dbReference>
<dbReference type="Gene3D" id="3.30.70.20">
    <property type="match status" value="1"/>
</dbReference>
<accession>A0A0M0BST9</accession>
<keyword evidence="5" id="KW-0249">Electron transport</keyword>
<feature type="domain" description="4Fe-4S ferredoxin-type" evidence="8">
    <location>
        <begin position="32"/>
        <end position="62"/>
    </location>
</feature>
<evidence type="ECO:0000256" key="7">
    <source>
        <dbReference type="ARBA" id="ARBA00023014"/>
    </source>
</evidence>
<gene>
    <name evidence="9" type="ORF">AC477_04160</name>
</gene>
<keyword evidence="7" id="KW-0411">Iron-sulfur</keyword>
<protein>
    <recommendedName>
        <fullName evidence="8">4Fe-4S ferredoxin-type domain-containing protein</fullName>
    </recommendedName>
</protein>
<dbReference type="EMBL" id="LFWU01000099">
    <property type="protein sequence ID" value="KON31435.1"/>
    <property type="molecule type" value="Genomic_DNA"/>
</dbReference>
<evidence type="ECO:0000259" key="8">
    <source>
        <dbReference type="PROSITE" id="PS51379"/>
    </source>
</evidence>